<protein>
    <submittedName>
        <fullName evidence="6">Uncharacterized protein</fullName>
    </submittedName>
</protein>
<keyword evidence="4 5" id="KW-0472">Membrane</keyword>
<dbReference type="OrthoDB" id="311720at2759"/>
<dbReference type="GO" id="GO:1905515">
    <property type="term" value="P:non-motile cilium assembly"/>
    <property type="evidence" value="ECO:0007669"/>
    <property type="project" value="TreeGrafter"/>
</dbReference>
<dbReference type="GeneID" id="9621678"/>
<keyword evidence="3 5" id="KW-1133">Transmembrane helix</keyword>
<dbReference type="EMBL" id="GL378323">
    <property type="protein sequence ID" value="EFJ52683.1"/>
    <property type="molecule type" value="Genomic_DNA"/>
</dbReference>
<dbReference type="Pfam" id="PF09799">
    <property type="entry name" value="Transmemb_17"/>
    <property type="match status" value="1"/>
</dbReference>
<feature type="transmembrane region" description="Helical" evidence="5">
    <location>
        <begin position="96"/>
        <end position="119"/>
    </location>
</feature>
<evidence type="ECO:0000256" key="4">
    <source>
        <dbReference type="ARBA" id="ARBA00023136"/>
    </source>
</evidence>
<feature type="transmembrane region" description="Helical" evidence="5">
    <location>
        <begin position="70"/>
        <end position="90"/>
    </location>
</feature>
<evidence type="ECO:0000256" key="2">
    <source>
        <dbReference type="ARBA" id="ARBA00022692"/>
    </source>
</evidence>
<feature type="transmembrane region" description="Helical" evidence="5">
    <location>
        <begin position="38"/>
        <end position="58"/>
    </location>
</feature>
<keyword evidence="7" id="KW-1185">Reference proteome</keyword>
<dbReference type="AlphaFoldDB" id="D8THB9"/>
<dbReference type="eggNOG" id="ENOG502R8SV">
    <property type="taxonomic scope" value="Eukaryota"/>
</dbReference>
<sequence>MTLPLQPVNPGFDLRLRNLTERRIASNLFLQQLLYYRIFFNIAWLLFWMVFIFKNYWVGLELKDNDIVRTIFFIFWFLAEPIRLFAGWYGNLQENLPWLLMFTILSLVPEQGTILYLLVGTSRRTAYTRAVQMVMLVLQWLELLTGLYTCVTMYKVQKRQFYLFEYILNQRRRHRLAAPAPALLVLPVYGDVGTATGDESRPSLAIARHNGVHYGS</sequence>
<dbReference type="KEGG" id="vcn:VOLCADRAFT_85913"/>
<dbReference type="InParanoid" id="D8THB9"/>
<evidence type="ECO:0000256" key="5">
    <source>
        <dbReference type="SAM" id="Phobius"/>
    </source>
</evidence>
<dbReference type="GO" id="GO:0016020">
    <property type="term" value="C:membrane"/>
    <property type="evidence" value="ECO:0007669"/>
    <property type="project" value="UniProtKB-SubCell"/>
</dbReference>
<dbReference type="GO" id="GO:0035869">
    <property type="term" value="C:ciliary transition zone"/>
    <property type="evidence" value="ECO:0007669"/>
    <property type="project" value="TreeGrafter"/>
</dbReference>
<keyword evidence="2 5" id="KW-0812">Transmembrane</keyword>
<proteinExistence type="predicted"/>
<feature type="transmembrane region" description="Helical" evidence="5">
    <location>
        <begin position="131"/>
        <end position="154"/>
    </location>
</feature>
<comment type="subcellular location">
    <subcellularLocation>
        <location evidence="1">Membrane</location>
        <topology evidence="1">Multi-pass membrane protein</topology>
    </subcellularLocation>
</comment>
<dbReference type="InterPro" id="IPR019184">
    <property type="entry name" value="Uncharacterised_TM-17"/>
</dbReference>
<gene>
    <name evidence="6" type="ORF">VOLCADRAFT_85913</name>
</gene>
<reference evidence="6 7" key="1">
    <citation type="journal article" date="2010" name="Science">
        <title>Genomic analysis of organismal complexity in the multicellular green alga Volvox carteri.</title>
        <authorList>
            <person name="Prochnik S.E."/>
            <person name="Umen J."/>
            <person name="Nedelcu A.M."/>
            <person name="Hallmann A."/>
            <person name="Miller S.M."/>
            <person name="Nishii I."/>
            <person name="Ferris P."/>
            <person name="Kuo A."/>
            <person name="Mitros T."/>
            <person name="Fritz-Laylin L.K."/>
            <person name="Hellsten U."/>
            <person name="Chapman J."/>
            <person name="Simakov O."/>
            <person name="Rensing S.A."/>
            <person name="Terry A."/>
            <person name="Pangilinan J."/>
            <person name="Kapitonov V."/>
            <person name="Jurka J."/>
            <person name="Salamov A."/>
            <person name="Shapiro H."/>
            <person name="Schmutz J."/>
            <person name="Grimwood J."/>
            <person name="Lindquist E."/>
            <person name="Lucas S."/>
            <person name="Grigoriev I.V."/>
            <person name="Schmitt R."/>
            <person name="Kirk D."/>
            <person name="Rokhsar D.S."/>
        </authorList>
    </citation>
    <scope>NUCLEOTIDE SEQUENCE [LARGE SCALE GENOMIC DNA]</scope>
    <source>
        <strain evidence="7">f. Nagariensis / Eve</strain>
    </source>
</reference>
<evidence type="ECO:0000313" key="6">
    <source>
        <dbReference type="EMBL" id="EFJ52683.1"/>
    </source>
</evidence>
<organism evidence="7">
    <name type="scientific">Volvox carteri f. nagariensis</name>
    <dbReference type="NCBI Taxonomy" id="3068"/>
    <lineage>
        <taxon>Eukaryota</taxon>
        <taxon>Viridiplantae</taxon>
        <taxon>Chlorophyta</taxon>
        <taxon>core chlorophytes</taxon>
        <taxon>Chlorophyceae</taxon>
        <taxon>CS clade</taxon>
        <taxon>Chlamydomonadales</taxon>
        <taxon>Volvocaceae</taxon>
        <taxon>Volvox</taxon>
    </lineage>
</organism>
<evidence type="ECO:0000256" key="1">
    <source>
        <dbReference type="ARBA" id="ARBA00004141"/>
    </source>
</evidence>
<dbReference type="PANTHER" id="PTHR13531:SF6">
    <property type="entry name" value="TMEM (HUMAN TRANSMEMBRANE PROTEIN) HOMOLOG"/>
    <property type="match status" value="1"/>
</dbReference>
<dbReference type="STRING" id="3068.D8THB9"/>
<accession>D8THB9</accession>
<dbReference type="Proteomes" id="UP000001058">
    <property type="component" value="Unassembled WGS sequence"/>
</dbReference>
<name>D8THB9_VOLCA</name>
<dbReference type="RefSeq" id="XP_002945688.1">
    <property type="nucleotide sequence ID" value="XM_002945642.1"/>
</dbReference>
<evidence type="ECO:0000256" key="3">
    <source>
        <dbReference type="ARBA" id="ARBA00022989"/>
    </source>
</evidence>
<evidence type="ECO:0000313" key="7">
    <source>
        <dbReference type="Proteomes" id="UP000001058"/>
    </source>
</evidence>
<dbReference type="PANTHER" id="PTHR13531">
    <property type="entry name" value="GEO07735P1-RELATED-RELATED"/>
    <property type="match status" value="1"/>
</dbReference>